<sequence>MFLRHSARWRSQRCFFLSFSLVWCLAQSLGMTTARGSRNGAAPFKRSREKSIYFSIWDFGEQVSLSSQQILGPRERAEQTAIGHTGKVCWISRLIWAWPWEHSTALYRFTAALQRDADRHLECLRLCCFRLWGDPGA</sequence>
<dbReference type="KEGG" id="psco:LY89DRAFT_4214"/>
<accession>A0A194XUX7</accession>
<feature type="chain" id="PRO_5008268630" description="Secreted protein" evidence="1">
    <location>
        <begin position="31"/>
        <end position="137"/>
    </location>
</feature>
<keyword evidence="1" id="KW-0732">Signal</keyword>
<feature type="signal peptide" evidence="1">
    <location>
        <begin position="1"/>
        <end position="30"/>
    </location>
</feature>
<dbReference type="RefSeq" id="XP_018078194.1">
    <property type="nucleotide sequence ID" value="XM_018207411.1"/>
</dbReference>
<protein>
    <recommendedName>
        <fullName evidence="4">Secreted protein</fullName>
    </recommendedName>
</protein>
<proteinExistence type="predicted"/>
<name>A0A194XUX7_MOLSC</name>
<evidence type="ECO:0000313" key="2">
    <source>
        <dbReference type="EMBL" id="KUJ23839.1"/>
    </source>
</evidence>
<dbReference type="InParanoid" id="A0A194XUX7"/>
<gene>
    <name evidence="2" type="ORF">LY89DRAFT_4214</name>
</gene>
<evidence type="ECO:0000313" key="3">
    <source>
        <dbReference type="Proteomes" id="UP000070700"/>
    </source>
</evidence>
<organism evidence="2 3">
    <name type="scientific">Mollisia scopiformis</name>
    <name type="common">Conifer needle endophyte fungus</name>
    <name type="synonym">Phialocephala scopiformis</name>
    <dbReference type="NCBI Taxonomy" id="149040"/>
    <lineage>
        <taxon>Eukaryota</taxon>
        <taxon>Fungi</taxon>
        <taxon>Dikarya</taxon>
        <taxon>Ascomycota</taxon>
        <taxon>Pezizomycotina</taxon>
        <taxon>Leotiomycetes</taxon>
        <taxon>Helotiales</taxon>
        <taxon>Mollisiaceae</taxon>
        <taxon>Mollisia</taxon>
    </lineage>
</organism>
<dbReference type="EMBL" id="KQ947404">
    <property type="protein sequence ID" value="KUJ23839.1"/>
    <property type="molecule type" value="Genomic_DNA"/>
</dbReference>
<dbReference type="AlphaFoldDB" id="A0A194XUX7"/>
<reference evidence="2 3" key="1">
    <citation type="submission" date="2015-10" db="EMBL/GenBank/DDBJ databases">
        <title>Full genome of DAOMC 229536 Phialocephala scopiformis, a fungal endophyte of spruce producing the potent anti-insectan compound rugulosin.</title>
        <authorList>
            <consortium name="DOE Joint Genome Institute"/>
            <person name="Walker A.K."/>
            <person name="Frasz S.L."/>
            <person name="Seifert K.A."/>
            <person name="Miller J.D."/>
            <person name="Mondo S.J."/>
            <person name="Labutti K."/>
            <person name="Lipzen A."/>
            <person name="Dockter R."/>
            <person name="Kennedy M."/>
            <person name="Grigoriev I.V."/>
            <person name="Spatafora J.W."/>
        </authorList>
    </citation>
    <scope>NUCLEOTIDE SEQUENCE [LARGE SCALE GENOMIC DNA]</scope>
    <source>
        <strain evidence="2 3">CBS 120377</strain>
    </source>
</reference>
<keyword evidence="3" id="KW-1185">Reference proteome</keyword>
<dbReference type="GeneID" id="28817137"/>
<dbReference type="Proteomes" id="UP000070700">
    <property type="component" value="Unassembled WGS sequence"/>
</dbReference>
<evidence type="ECO:0000256" key="1">
    <source>
        <dbReference type="SAM" id="SignalP"/>
    </source>
</evidence>
<evidence type="ECO:0008006" key="4">
    <source>
        <dbReference type="Google" id="ProtNLM"/>
    </source>
</evidence>